<dbReference type="STRING" id="321146.A0A139HA39"/>
<comment type="caution">
    <text evidence="2">The sequence shown here is derived from an EMBL/GenBank/DDBJ whole genome shotgun (WGS) entry which is preliminary data.</text>
</comment>
<gene>
    <name evidence="2" type="ORF">AC578_6730</name>
</gene>
<accession>A0A139HA39</accession>
<proteinExistence type="predicted"/>
<keyword evidence="1" id="KW-0732">Signal</keyword>
<evidence type="ECO:0000313" key="3">
    <source>
        <dbReference type="Proteomes" id="UP000070133"/>
    </source>
</evidence>
<name>A0A139HA39_9PEZI</name>
<organism evidence="2 3">
    <name type="scientific">Pseudocercospora eumusae</name>
    <dbReference type="NCBI Taxonomy" id="321146"/>
    <lineage>
        <taxon>Eukaryota</taxon>
        <taxon>Fungi</taxon>
        <taxon>Dikarya</taxon>
        <taxon>Ascomycota</taxon>
        <taxon>Pezizomycotina</taxon>
        <taxon>Dothideomycetes</taxon>
        <taxon>Dothideomycetidae</taxon>
        <taxon>Mycosphaerellales</taxon>
        <taxon>Mycosphaerellaceae</taxon>
        <taxon>Pseudocercospora</taxon>
    </lineage>
</organism>
<feature type="chain" id="PRO_5007806396" evidence="1">
    <location>
        <begin position="18"/>
        <end position="75"/>
    </location>
</feature>
<dbReference type="OrthoDB" id="2234316at2759"/>
<keyword evidence="3" id="KW-1185">Reference proteome</keyword>
<dbReference type="EMBL" id="LFZN01000094">
    <property type="protein sequence ID" value="KXS99305.1"/>
    <property type="molecule type" value="Genomic_DNA"/>
</dbReference>
<reference evidence="2 3" key="1">
    <citation type="submission" date="2015-07" db="EMBL/GenBank/DDBJ databases">
        <title>Comparative genomics of the Sigatoka disease complex on banana suggests a link between parallel evolutionary changes in Pseudocercospora fijiensis and Pseudocercospora eumusae and increased virulence on the banana host.</title>
        <authorList>
            <person name="Chang T.-C."/>
            <person name="Salvucci A."/>
            <person name="Crous P.W."/>
            <person name="Stergiopoulos I."/>
        </authorList>
    </citation>
    <scope>NUCLEOTIDE SEQUENCE [LARGE SCALE GENOMIC DNA]</scope>
    <source>
        <strain evidence="2 3">CBS 114824</strain>
    </source>
</reference>
<evidence type="ECO:0000313" key="2">
    <source>
        <dbReference type="EMBL" id="KXS99305.1"/>
    </source>
</evidence>
<evidence type="ECO:0000256" key="1">
    <source>
        <dbReference type="SAM" id="SignalP"/>
    </source>
</evidence>
<feature type="signal peptide" evidence="1">
    <location>
        <begin position="1"/>
        <end position="17"/>
    </location>
</feature>
<dbReference type="Proteomes" id="UP000070133">
    <property type="component" value="Unassembled WGS sequence"/>
</dbReference>
<dbReference type="AlphaFoldDB" id="A0A139HA39"/>
<sequence length="75" mass="8661">MNPLNLILLLLTPITSAQFFNFGNIFNQNPHQHHHQQEPQNVASDSEWYRQNYEAGGFKEGEALRKIELARKGVL</sequence>
<protein>
    <submittedName>
        <fullName evidence="2">Uncharacterized protein</fullName>
    </submittedName>
</protein>